<name>A0A6A8MFF3_9LACO</name>
<dbReference type="SUPFAM" id="SSF52283">
    <property type="entry name" value="Formate/glycerate dehydrogenase catalytic domain-like"/>
    <property type="match status" value="1"/>
</dbReference>
<dbReference type="InterPro" id="IPR050418">
    <property type="entry name" value="D-iso_2-hydroxyacid_DH_PdxB"/>
</dbReference>
<dbReference type="Pfam" id="PF02826">
    <property type="entry name" value="2-Hacid_dh_C"/>
    <property type="match status" value="1"/>
</dbReference>
<organism evidence="7 8">
    <name type="scientific">Lactobacillus porci</name>
    <dbReference type="NCBI Taxonomy" id="2012477"/>
    <lineage>
        <taxon>Bacteria</taxon>
        <taxon>Bacillati</taxon>
        <taxon>Bacillota</taxon>
        <taxon>Bacilli</taxon>
        <taxon>Lactobacillales</taxon>
        <taxon>Lactobacillaceae</taxon>
        <taxon>Lactobacillus</taxon>
    </lineage>
</organism>
<dbReference type="SUPFAM" id="SSF51735">
    <property type="entry name" value="NAD(P)-binding Rossmann-fold domains"/>
    <property type="match status" value="1"/>
</dbReference>
<dbReference type="Gene3D" id="3.40.50.720">
    <property type="entry name" value="NAD(P)-binding Rossmann-like Domain"/>
    <property type="match status" value="2"/>
</dbReference>
<dbReference type="PANTHER" id="PTHR43761">
    <property type="entry name" value="D-ISOMER SPECIFIC 2-HYDROXYACID DEHYDROGENASE FAMILY PROTEIN (AFU_ORTHOLOGUE AFUA_1G13630)"/>
    <property type="match status" value="1"/>
</dbReference>
<evidence type="ECO:0000256" key="3">
    <source>
        <dbReference type="ARBA" id="ARBA00023027"/>
    </source>
</evidence>
<keyword evidence="8" id="KW-1185">Reference proteome</keyword>
<dbReference type="InterPro" id="IPR006139">
    <property type="entry name" value="D-isomer_2_OHA_DH_cat_dom"/>
</dbReference>
<feature type="domain" description="D-isomer specific 2-hydroxyacid dehydrogenase NAD-binding" evidence="6">
    <location>
        <begin position="110"/>
        <end position="295"/>
    </location>
</feature>
<gene>
    <name evidence="7" type="ORF">FYJ62_07835</name>
</gene>
<evidence type="ECO:0000313" key="7">
    <source>
        <dbReference type="EMBL" id="MST87534.1"/>
    </source>
</evidence>
<dbReference type="Pfam" id="PF00389">
    <property type="entry name" value="2-Hacid_dh"/>
    <property type="match status" value="1"/>
</dbReference>
<evidence type="ECO:0000256" key="2">
    <source>
        <dbReference type="ARBA" id="ARBA00023002"/>
    </source>
</evidence>
<dbReference type="InterPro" id="IPR029753">
    <property type="entry name" value="D-isomer_DH_CS"/>
</dbReference>
<dbReference type="InterPro" id="IPR006140">
    <property type="entry name" value="D-isomer_DH_NAD-bd"/>
</dbReference>
<dbReference type="InterPro" id="IPR036291">
    <property type="entry name" value="NAD(P)-bd_dom_sf"/>
</dbReference>
<dbReference type="PANTHER" id="PTHR43761:SF1">
    <property type="entry name" value="D-ISOMER SPECIFIC 2-HYDROXYACID DEHYDROGENASE CATALYTIC DOMAIN-CONTAINING PROTEIN-RELATED"/>
    <property type="match status" value="1"/>
</dbReference>
<protein>
    <submittedName>
        <fullName evidence="7">Hydroxyacid dehydrogenase</fullName>
    </submittedName>
</protein>
<evidence type="ECO:0000259" key="5">
    <source>
        <dbReference type="Pfam" id="PF00389"/>
    </source>
</evidence>
<dbReference type="Proteomes" id="UP000438120">
    <property type="component" value="Unassembled WGS sequence"/>
</dbReference>
<reference evidence="7 8" key="1">
    <citation type="submission" date="2019-08" db="EMBL/GenBank/DDBJ databases">
        <title>In-depth cultivation of the pig gut microbiome towards novel bacterial diversity and tailored functional studies.</title>
        <authorList>
            <person name="Wylensek D."/>
            <person name="Hitch T.C.A."/>
            <person name="Clavel T."/>
        </authorList>
    </citation>
    <scope>NUCLEOTIDE SEQUENCE [LARGE SCALE GENOMIC DNA]</scope>
    <source>
        <strain evidence="7 8">Bifido-178-WT-2B</strain>
    </source>
</reference>
<keyword evidence="2 4" id="KW-0560">Oxidoreductase</keyword>
<comment type="similarity">
    <text evidence="1 4">Belongs to the D-isomer specific 2-hydroxyacid dehydrogenase family.</text>
</comment>
<proteinExistence type="inferred from homology"/>
<dbReference type="GO" id="GO:0016616">
    <property type="term" value="F:oxidoreductase activity, acting on the CH-OH group of donors, NAD or NADP as acceptor"/>
    <property type="evidence" value="ECO:0007669"/>
    <property type="project" value="InterPro"/>
</dbReference>
<dbReference type="RefSeq" id="WP_154549138.1">
    <property type="nucleotide sequence ID" value="NZ_VUMX01000021.1"/>
</dbReference>
<keyword evidence="3" id="KW-0520">NAD</keyword>
<accession>A0A6A8MFF3</accession>
<dbReference type="AlphaFoldDB" id="A0A6A8MFF3"/>
<dbReference type="GO" id="GO:0051287">
    <property type="term" value="F:NAD binding"/>
    <property type="evidence" value="ECO:0007669"/>
    <property type="project" value="InterPro"/>
</dbReference>
<comment type="caution">
    <text evidence="7">The sequence shown here is derived from an EMBL/GenBank/DDBJ whole genome shotgun (WGS) entry which is preliminary data.</text>
</comment>
<feature type="domain" description="D-isomer specific 2-hydroxyacid dehydrogenase catalytic" evidence="5">
    <location>
        <begin position="21"/>
        <end position="327"/>
    </location>
</feature>
<evidence type="ECO:0000313" key="8">
    <source>
        <dbReference type="Proteomes" id="UP000438120"/>
    </source>
</evidence>
<sequence length="330" mass="35152">MKAAIIGDPKRSAKYAPDWSIVKETDKVFFDLDAPVEEIVEKAGDADVLLADAIAKVPGELIKRLPGLKLIHSEGVAYNGIDTETAKNCGVPVCNCKGMNAGAVAEQAILLMLGLLRDVVGGNEAEKAGRQLAVKQAMMVSGITDLADCKVGLVGFGDIAVATADRLHAFGSQVFYWNHRRRTPEVESSHHVKFLPLDELLAECDIISLHVAVTPETTGMVNGDFLAKMKPGSYLINTARGDLVDNAALRAALESGQIAGAGLDTVAPEPTTADNPLVDLVPAAGVRVLYSPHVGGITTGSFKRGYRMMWENVQRVAEGKRPERVVNGCL</sequence>
<evidence type="ECO:0000256" key="4">
    <source>
        <dbReference type="RuleBase" id="RU003719"/>
    </source>
</evidence>
<dbReference type="OrthoDB" id="9805416at2"/>
<evidence type="ECO:0000259" key="6">
    <source>
        <dbReference type="Pfam" id="PF02826"/>
    </source>
</evidence>
<evidence type="ECO:0000256" key="1">
    <source>
        <dbReference type="ARBA" id="ARBA00005854"/>
    </source>
</evidence>
<dbReference type="PROSITE" id="PS00671">
    <property type="entry name" value="D_2_HYDROXYACID_DH_3"/>
    <property type="match status" value="1"/>
</dbReference>
<dbReference type="EMBL" id="VUMX01000021">
    <property type="protein sequence ID" value="MST87534.1"/>
    <property type="molecule type" value="Genomic_DNA"/>
</dbReference>